<evidence type="ECO:0000313" key="2">
    <source>
        <dbReference type="EMBL" id="MDQ0479128.1"/>
    </source>
</evidence>
<organism evidence="2 3">
    <name type="scientific">Hathewaya limosa</name>
    <name type="common">Clostridium limosum</name>
    <dbReference type="NCBI Taxonomy" id="1536"/>
    <lineage>
        <taxon>Bacteria</taxon>
        <taxon>Bacillati</taxon>
        <taxon>Bacillota</taxon>
        <taxon>Clostridia</taxon>
        <taxon>Eubacteriales</taxon>
        <taxon>Clostridiaceae</taxon>
        <taxon>Hathewaya</taxon>
    </lineage>
</organism>
<reference evidence="2 3" key="1">
    <citation type="submission" date="2023-07" db="EMBL/GenBank/DDBJ databases">
        <title>Genomic Encyclopedia of Type Strains, Phase IV (KMG-IV): sequencing the most valuable type-strain genomes for metagenomic binning, comparative biology and taxonomic classification.</title>
        <authorList>
            <person name="Goeker M."/>
        </authorList>
    </citation>
    <scope>NUCLEOTIDE SEQUENCE [LARGE SCALE GENOMIC DNA]</scope>
    <source>
        <strain evidence="2 3">DSM 1400</strain>
    </source>
</reference>
<evidence type="ECO:0000259" key="1">
    <source>
        <dbReference type="Pfam" id="PF18754"/>
    </source>
</evidence>
<dbReference type="Proteomes" id="UP001224418">
    <property type="component" value="Unassembled WGS sequence"/>
</dbReference>
<name>A0ABU0JPX5_HATLI</name>
<accession>A0ABU0JPX5</accession>
<sequence>MKIILSRKGFDSKAGGYPSPLFIDEKYHVSLPIPEDIGGNSVDTEITYSDIYLKEGNTYADVMDSLGIKGFEKRYVHLDPDVNASTKKNRDADWRGIFGQCGTSQSHLANQKVEEGDLFLFFGWFKYVKKINGKYTFVNKTDKQVIWGYLQVGKIESISKQENYEEWKLSHPHYHDRNRKKNTAYIAREKLSFNSTLPGYGWLNYDESLVLTYGGQSNRSLWKLPRFFHPQFNTKMTFHEKLTSPKGKPIWQLKDEYCLLQTVGRGQEFVISGNSEVEEWAKKLIK</sequence>
<dbReference type="InterPro" id="IPR041135">
    <property type="entry name" value="Nmad3"/>
</dbReference>
<feature type="domain" description="Nucleotide modification associated" evidence="1">
    <location>
        <begin position="2"/>
        <end position="271"/>
    </location>
</feature>
<proteinExistence type="predicted"/>
<evidence type="ECO:0000313" key="3">
    <source>
        <dbReference type="Proteomes" id="UP001224418"/>
    </source>
</evidence>
<protein>
    <recommendedName>
        <fullName evidence="1">Nucleotide modification associated domain-containing protein</fullName>
    </recommendedName>
</protein>
<dbReference type="EMBL" id="JAUSWN010000005">
    <property type="protein sequence ID" value="MDQ0479128.1"/>
    <property type="molecule type" value="Genomic_DNA"/>
</dbReference>
<dbReference type="RefSeq" id="WP_307355235.1">
    <property type="nucleotide sequence ID" value="NZ_BAAACJ010000009.1"/>
</dbReference>
<dbReference type="Pfam" id="PF18754">
    <property type="entry name" value="Nmad3"/>
    <property type="match status" value="1"/>
</dbReference>
<keyword evidence="3" id="KW-1185">Reference proteome</keyword>
<gene>
    <name evidence="2" type="ORF">QOZ93_000857</name>
</gene>
<comment type="caution">
    <text evidence="2">The sequence shown here is derived from an EMBL/GenBank/DDBJ whole genome shotgun (WGS) entry which is preliminary data.</text>
</comment>